<feature type="region of interest" description="Disordered" evidence="6">
    <location>
        <begin position="233"/>
        <end position="290"/>
    </location>
</feature>
<feature type="compositionally biased region" description="Basic residues" evidence="6">
    <location>
        <begin position="233"/>
        <end position="246"/>
    </location>
</feature>
<comment type="caution">
    <text evidence="9">The sequence shown here is derived from an EMBL/GenBank/DDBJ whole genome shotgun (WGS) entry which is preliminary data.</text>
</comment>
<dbReference type="GO" id="GO:0008061">
    <property type="term" value="F:chitin binding"/>
    <property type="evidence" value="ECO:0007669"/>
    <property type="project" value="UniProtKB-KW"/>
</dbReference>
<dbReference type="AlphaFoldDB" id="A0AAV6VJ79"/>
<feature type="signal peptide" evidence="7">
    <location>
        <begin position="1"/>
        <end position="23"/>
    </location>
</feature>
<feature type="chain" id="PRO_5043574443" description="Chitin-binding type-2 domain-containing protein" evidence="7">
    <location>
        <begin position="24"/>
        <end position="658"/>
    </location>
</feature>
<keyword evidence="5" id="KW-0325">Glycoprotein</keyword>
<protein>
    <recommendedName>
        <fullName evidence="8">Chitin-binding type-2 domain-containing protein</fullName>
    </recommendedName>
</protein>
<dbReference type="InterPro" id="IPR002557">
    <property type="entry name" value="Chitin-bd_dom"/>
</dbReference>
<proteinExistence type="predicted"/>
<dbReference type="Proteomes" id="UP000827092">
    <property type="component" value="Unassembled WGS sequence"/>
</dbReference>
<organism evidence="9 10">
    <name type="scientific">Oedothorax gibbosus</name>
    <dbReference type="NCBI Taxonomy" id="931172"/>
    <lineage>
        <taxon>Eukaryota</taxon>
        <taxon>Metazoa</taxon>
        <taxon>Ecdysozoa</taxon>
        <taxon>Arthropoda</taxon>
        <taxon>Chelicerata</taxon>
        <taxon>Arachnida</taxon>
        <taxon>Araneae</taxon>
        <taxon>Araneomorphae</taxon>
        <taxon>Entelegynae</taxon>
        <taxon>Araneoidea</taxon>
        <taxon>Linyphiidae</taxon>
        <taxon>Erigoninae</taxon>
        <taxon>Oedothorax</taxon>
    </lineage>
</organism>
<evidence type="ECO:0000259" key="8">
    <source>
        <dbReference type="PROSITE" id="PS50940"/>
    </source>
</evidence>
<evidence type="ECO:0000313" key="10">
    <source>
        <dbReference type="Proteomes" id="UP000827092"/>
    </source>
</evidence>
<evidence type="ECO:0000256" key="3">
    <source>
        <dbReference type="ARBA" id="ARBA00022737"/>
    </source>
</evidence>
<keyword evidence="2 7" id="KW-0732">Signal</keyword>
<evidence type="ECO:0000256" key="6">
    <source>
        <dbReference type="SAM" id="MobiDB-lite"/>
    </source>
</evidence>
<evidence type="ECO:0000256" key="5">
    <source>
        <dbReference type="ARBA" id="ARBA00023180"/>
    </source>
</evidence>
<keyword evidence="10" id="KW-1185">Reference proteome</keyword>
<dbReference type="InterPro" id="IPR036508">
    <property type="entry name" value="Chitin-bd_dom_sf"/>
</dbReference>
<dbReference type="Pfam" id="PF01607">
    <property type="entry name" value="CBM_14"/>
    <property type="match status" value="2"/>
</dbReference>
<keyword evidence="4" id="KW-1015">Disulfide bond</keyword>
<dbReference type="EMBL" id="JAFNEN010000066">
    <property type="protein sequence ID" value="KAG8196654.1"/>
    <property type="molecule type" value="Genomic_DNA"/>
</dbReference>
<reference evidence="9 10" key="1">
    <citation type="journal article" date="2022" name="Nat. Ecol. Evol.">
        <title>A masculinizing supergene underlies an exaggerated male reproductive morph in a spider.</title>
        <authorList>
            <person name="Hendrickx F."/>
            <person name="De Corte Z."/>
            <person name="Sonet G."/>
            <person name="Van Belleghem S.M."/>
            <person name="Kostlbacher S."/>
            <person name="Vangestel C."/>
        </authorList>
    </citation>
    <scope>NUCLEOTIDE SEQUENCE [LARGE SCALE GENOMIC DNA]</scope>
    <source>
        <strain evidence="9">W744_W776</strain>
    </source>
</reference>
<feature type="compositionally biased region" description="Polar residues" evidence="6">
    <location>
        <begin position="553"/>
        <end position="565"/>
    </location>
</feature>
<feature type="compositionally biased region" description="Polar residues" evidence="6">
    <location>
        <begin position="473"/>
        <end position="484"/>
    </location>
</feature>
<dbReference type="Gene3D" id="2.170.140.10">
    <property type="entry name" value="Chitin binding domain"/>
    <property type="match status" value="3"/>
</dbReference>
<dbReference type="PROSITE" id="PS50940">
    <property type="entry name" value="CHIT_BIND_II"/>
    <property type="match status" value="3"/>
</dbReference>
<dbReference type="InterPro" id="IPR051940">
    <property type="entry name" value="Chitin_bind-dev_reg"/>
</dbReference>
<feature type="domain" description="Chitin-binding type-2" evidence="8">
    <location>
        <begin position="118"/>
        <end position="173"/>
    </location>
</feature>
<evidence type="ECO:0000313" key="9">
    <source>
        <dbReference type="EMBL" id="KAG8196654.1"/>
    </source>
</evidence>
<feature type="region of interest" description="Disordered" evidence="6">
    <location>
        <begin position="553"/>
        <end position="596"/>
    </location>
</feature>
<evidence type="ECO:0000256" key="2">
    <source>
        <dbReference type="ARBA" id="ARBA00022729"/>
    </source>
</evidence>
<dbReference type="PANTHER" id="PTHR23301">
    <property type="entry name" value="CHITIN BINDING PERITROPHIN-A"/>
    <property type="match status" value="1"/>
</dbReference>
<feature type="compositionally biased region" description="Low complexity" evidence="6">
    <location>
        <begin position="254"/>
        <end position="264"/>
    </location>
</feature>
<dbReference type="SMART" id="SM00494">
    <property type="entry name" value="ChtBD2"/>
    <property type="match status" value="4"/>
</dbReference>
<feature type="region of interest" description="Disordered" evidence="6">
    <location>
        <begin position="373"/>
        <end position="400"/>
    </location>
</feature>
<feature type="domain" description="Chitin-binding type-2" evidence="8">
    <location>
        <begin position="41"/>
        <end position="100"/>
    </location>
</feature>
<evidence type="ECO:0000256" key="7">
    <source>
        <dbReference type="SAM" id="SignalP"/>
    </source>
</evidence>
<accession>A0AAV6VJ79</accession>
<keyword evidence="1" id="KW-0147">Chitin-binding</keyword>
<keyword evidence="3" id="KW-0677">Repeat</keyword>
<feature type="compositionally biased region" description="Basic and acidic residues" evidence="6">
    <location>
        <begin position="265"/>
        <end position="280"/>
    </location>
</feature>
<dbReference type="PANTHER" id="PTHR23301:SF0">
    <property type="entry name" value="CHITIN-BINDING TYPE-2 DOMAIN-CONTAINING PROTEIN-RELATED"/>
    <property type="match status" value="1"/>
</dbReference>
<feature type="region of interest" description="Disordered" evidence="6">
    <location>
        <begin position="470"/>
        <end position="492"/>
    </location>
</feature>
<feature type="domain" description="Chitin-binding type-2" evidence="8">
    <location>
        <begin position="181"/>
        <end position="236"/>
    </location>
</feature>
<dbReference type="GO" id="GO:0005576">
    <property type="term" value="C:extracellular region"/>
    <property type="evidence" value="ECO:0007669"/>
    <property type="project" value="InterPro"/>
</dbReference>
<sequence length="658" mass="73697">MNKLNTFSSQLLILGVVICMTTAISVRHKRNLIAEFNIPEPEVAPGPDPGIDQFPHETTCHYYYLVVSEDDISVNRCPDGELFDYIDHKCASKEDARCWSRHFGKMKHHHIKLKSRGHFRCPYAWGKYPDVKNCTSYYVCLNGKVKHKHCAPFEHFDKVSRKCIAKIEGVCADETDIGDPHYKCPRSWGSFSFPDNCSKYYECLEKRPSLRTCPNDTLFHERKETCLPHKHVHCGSRHNPYRKKGKSTNSINPKNSKVTSSKTTVSDKEKKPESKHETISESKMSTPDPNSIIIERRPIIADYSPSIENLSSTVNKVTYPESNLVTSSKAIITSNEIEPKSENKVTPESKISTPDPNSIIIQTMSTILDNAQSETNQTTEKQDLPVKQSSNKGSTILPVHSMTNKGSTVLSVQPITNEGSTILPIQPTTNKGSTGLPVQPITNEKSTILPIQPMTNKESTVLPVQKMTDEESTNVSMKQSVSNKETNDLTTKSTIDSKKSTILPVTTSNENDSSVKISTETVLFNDTDEVTDKDPEIIDEFIEISTSEAKSPLATQTVVVDSTQNPKKETEESNDVQSTAKPPQVTPMEECDPKDPTCITSERGQVIRCPGEEGLFPYPEDERRFLICQKFNIHVKFCPGVTIFNALERKCFARLIFG</sequence>
<evidence type="ECO:0000256" key="4">
    <source>
        <dbReference type="ARBA" id="ARBA00023157"/>
    </source>
</evidence>
<gene>
    <name evidence="9" type="ORF">JTE90_006564</name>
</gene>
<dbReference type="SUPFAM" id="SSF57625">
    <property type="entry name" value="Invertebrate chitin-binding proteins"/>
    <property type="match status" value="4"/>
</dbReference>
<evidence type="ECO:0000256" key="1">
    <source>
        <dbReference type="ARBA" id="ARBA00022669"/>
    </source>
</evidence>
<name>A0AAV6VJ79_9ARAC</name>